<comment type="caution">
    <text evidence="9">The sequence shown here is derived from an EMBL/GenBank/DDBJ whole genome shotgun (WGS) entry which is preliminary data.</text>
</comment>
<keyword evidence="4" id="KW-0309">Germination</keyword>
<comment type="subcellular location">
    <subcellularLocation>
        <location evidence="1">Membrane</location>
        <topology evidence="1">Multi-pass membrane protein</topology>
    </subcellularLocation>
</comment>
<keyword evidence="5 8" id="KW-0812">Transmembrane</keyword>
<comment type="similarity">
    <text evidence="2">Belongs to the amino acid-polyamine-organocation (APC) superfamily. Spore germination protein (SGP) (TC 2.A.3.9) family.</text>
</comment>
<evidence type="ECO:0000256" key="8">
    <source>
        <dbReference type="SAM" id="Phobius"/>
    </source>
</evidence>
<dbReference type="GO" id="GO:0016020">
    <property type="term" value="C:membrane"/>
    <property type="evidence" value="ECO:0007669"/>
    <property type="project" value="UniProtKB-SubCell"/>
</dbReference>
<sequence length="366" mass="41586">MNNNDDNILTKNQFILILIGSMIGIGVLSLPNDVIKIAKQDAWISVILGAAYPLYVMFFSSYISKKYPKENILIISQKFLGNILGNIVNIIFLVYFLLLATEVGNGITNVLEIYMVPFLNRWTVLIVSYLVIAYAVYGGGKTVARINEVIFFGTVIIFFMPLISIKDGSFLNMKPILGSGIINIIKAVEKTFFAYAGIESICIIYPFLQDSKKIKRYTLVSITITTTIYTLFTLATILFFGIDASFKFLWPVVTLTESIMVPVINSLRYIFMAFWTLIMFKTACNYYYIFTYGLNQIIKKVQRKNMTIIILPVMIVLSFLYENATKTGKFLDKIMPIFVGFNSIYVLLITVLVFLKDRTAKKNSIK</sequence>
<dbReference type="AlphaFoldDB" id="A0A923J2F8"/>
<evidence type="ECO:0000313" key="10">
    <source>
        <dbReference type="Proteomes" id="UP000563151"/>
    </source>
</evidence>
<evidence type="ECO:0000256" key="5">
    <source>
        <dbReference type="ARBA" id="ARBA00022692"/>
    </source>
</evidence>
<gene>
    <name evidence="9" type="ORF">HGG79_11820</name>
</gene>
<feature type="transmembrane region" description="Helical" evidence="8">
    <location>
        <begin position="42"/>
        <end position="59"/>
    </location>
</feature>
<keyword evidence="3" id="KW-0813">Transport</keyword>
<keyword evidence="6 8" id="KW-1133">Transmembrane helix</keyword>
<dbReference type="EMBL" id="JAAZWO010000014">
    <property type="protein sequence ID" value="MBC2398453.1"/>
    <property type="molecule type" value="Genomic_DNA"/>
</dbReference>
<dbReference type="NCBIfam" id="TIGR00912">
    <property type="entry name" value="2A0309"/>
    <property type="match status" value="1"/>
</dbReference>
<evidence type="ECO:0000256" key="7">
    <source>
        <dbReference type="ARBA" id="ARBA00023136"/>
    </source>
</evidence>
<dbReference type="InterPro" id="IPR004761">
    <property type="entry name" value="Spore_GerAB"/>
</dbReference>
<evidence type="ECO:0000256" key="2">
    <source>
        <dbReference type="ARBA" id="ARBA00007998"/>
    </source>
</evidence>
<organism evidence="9 10">
    <name type="scientific">Clostridium tetanomorphum</name>
    <dbReference type="NCBI Taxonomy" id="1553"/>
    <lineage>
        <taxon>Bacteria</taxon>
        <taxon>Bacillati</taxon>
        <taxon>Bacillota</taxon>
        <taxon>Clostridia</taxon>
        <taxon>Eubacteriales</taxon>
        <taxon>Clostridiaceae</taxon>
        <taxon>Clostridium</taxon>
    </lineage>
</organism>
<accession>A0A923J2F8</accession>
<dbReference type="Gene3D" id="1.20.1740.10">
    <property type="entry name" value="Amino acid/polyamine transporter I"/>
    <property type="match status" value="1"/>
</dbReference>
<feature type="transmembrane region" description="Helical" evidence="8">
    <location>
        <begin position="79"/>
        <end position="98"/>
    </location>
</feature>
<protein>
    <submittedName>
        <fullName evidence="9">Endospore germination permease</fullName>
    </submittedName>
</protein>
<feature type="transmembrane region" description="Helical" evidence="8">
    <location>
        <begin position="306"/>
        <end position="322"/>
    </location>
</feature>
<reference evidence="9 10" key="1">
    <citation type="submission" date="2020-04" db="EMBL/GenBank/DDBJ databases">
        <title>Genomic insights into acetone-butanol-ethanol (ABE) fermentation by sequencing solventogenic clostridia strains.</title>
        <authorList>
            <person name="Brown S."/>
        </authorList>
    </citation>
    <scope>NUCLEOTIDE SEQUENCE [LARGE SCALE GENOMIC DNA]</scope>
    <source>
        <strain evidence="9 10">DJ011</strain>
    </source>
</reference>
<evidence type="ECO:0000256" key="4">
    <source>
        <dbReference type="ARBA" id="ARBA00022544"/>
    </source>
</evidence>
<feature type="transmembrane region" description="Helical" evidence="8">
    <location>
        <begin position="334"/>
        <end position="355"/>
    </location>
</feature>
<dbReference type="PANTHER" id="PTHR34975:SF2">
    <property type="entry name" value="SPORE GERMINATION PROTEIN A2"/>
    <property type="match status" value="1"/>
</dbReference>
<keyword evidence="7 8" id="KW-0472">Membrane</keyword>
<dbReference type="Proteomes" id="UP000563151">
    <property type="component" value="Unassembled WGS sequence"/>
</dbReference>
<evidence type="ECO:0000256" key="1">
    <source>
        <dbReference type="ARBA" id="ARBA00004141"/>
    </source>
</evidence>
<keyword evidence="10" id="KW-1185">Reference proteome</keyword>
<dbReference type="PANTHER" id="PTHR34975">
    <property type="entry name" value="SPORE GERMINATION PROTEIN A2"/>
    <property type="match status" value="1"/>
</dbReference>
<feature type="transmembrane region" description="Helical" evidence="8">
    <location>
        <begin position="220"/>
        <end position="242"/>
    </location>
</feature>
<feature type="transmembrane region" description="Helical" evidence="8">
    <location>
        <begin position="192"/>
        <end position="208"/>
    </location>
</feature>
<evidence type="ECO:0000256" key="6">
    <source>
        <dbReference type="ARBA" id="ARBA00022989"/>
    </source>
</evidence>
<dbReference type="RefSeq" id="WP_173680377.1">
    <property type="nucleotide sequence ID" value="NZ_JAAZWO010000014.1"/>
</dbReference>
<feature type="transmembrane region" description="Helical" evidence="8">
    <location>
        <begin position="12"/>
        <end position="30"/>
    </location>
</feature>
<feature type="transmembrane region" description="Helical" evidence="8">
    <location>
        <begin position="118"/>
        <end position="137"/>
    </location>
</feature>
<feature type="transmembrane region" description="Helical" evidence="8">
    <location>
        <begin position="149"/>
        <end position="165"/>
    </location>
</feature>
<evidence type="ECO:0000256" key="3">
    <source>
        <dbReference type="ARBA" id="ARBA00022448"/>
    </source>
</evidence>
<name>A0A923J2F8_CLOTT</name>
<feature type="transmembrane region" description="Helical" evidence="8">
    <location>
        <begin position="269"/>
        <end position="294"/>
    </location>
</feature>
<dbReference type="Pfam" id="PF03845">
    <property type="entry name" value="Spore_permease"/>
    <property type="match status" value="1"/>
</dbReference>
<evidence type="ECO:0000313" key="9">
    <source>
        <dbReference type="EMBL" id="MBC2398453.1"/>
    </source>
</evidence>
<dbReference type="GO" id="GO:0009847">
    <property type="term" value="P:spore germination"/>
    <property type="evidence" value="ECO:0007669"/>
    <property type="project" value="InterPro"/>
</dbReference>
<proteinExistence type="inferred from homology"/>